<evidence type="ECO:0000313" key="1">
    <source>
        <dbReference type="EMBL" id="VEL21149.1"/>
    </source>
</evidence>
<accession>A0A3S5BW45</accession>
<reference evidence="1" key="1">
    <citation type="submission" date="2018-11" db="EMBL/GenBank/DDBJ databases">
        <authorList>
            <consortium name="Pathogen Informatics"/>
        </authorList>
    </citation>
    <scope>NUCLEOTIDE SEQUENCE</scope>
</reference>
<comment type="caution">
    <text evidence="1">The sequence shown here is derived from an EMBL/GenBank/DDBJ whole genome shotgun (WGS) entry which is preliminary data.</text>
</comment>
<protein>
    <submittedName>
        <fullName evidence="1">Uncharacterized protein</fullName>
    </submittedName>
</protein>
<sequence length="75" mass="8495">MRLATSALVRPGVRTLCLLTLAGQPKCRLPHHRGLRRVDDDSTRHSLHDVSSRDSRFVYTITDKPTTNHKPRHAA</sequence>
<keyword evidence="2" id="KW-1185">Reference proteome</keyword>
<dbReference type="EMBL" id="CAAALY010049836">
    <property type="protein sequence ID" value="VEL21149.1"/>
    <property type="molecule type" value="Genomic_DNA"/>
</dbReference>
<dbReference type="AlphaFoldDB" id="A0A3S5BW45"/>
<dbReference type="Proteomes" id="UP000784294">
    <property type="component" value="Unassembled WGS sequence"/>
</dbReference>
<evidence type="ECO:0000313" key="2">
    <source>
        <dbReference type="Proteomes" id="UP000784294"/>
    </source>
</evidence>
<name>A0A3S5BW45_9PLAT</name>
<organism evidence="1 2">
    <name type="scientific">Protopolystoma xenopodis</name>
    <dbReference type="NCBI Taxonomy" id="117903"/>
    <lineage>
        <taxon>Eukaryota</taxon>
        <taxon>Metazoa</taxon>
        <taxon>Spiralia</taxon>
        <taxon>Lophotrochozoa</taxon>
        <taxon>Platyhelminthes</taxon>
        <taxon>Monogenea</taxon>
        <taxon>Polyopisthocotylea</taxon>
        <taxon>Polystomatidea</taxon>
        <taxon>Polystomatidae</taxon>
        <taxon>Protopolystoma</taxon>
    </lineage>
</organism>
<gene>
    <name evidence="1" type="ORF">PXEA_LOCUS14589</name>
</gene>
<proteinExistence type="predicted"/>